<dbReference type="GO" id="GO:0009898">
    <property type="term" value="C:cytoplasmic side of plasma membrane"/>
    <property type="evidence" value="ECO:0007669"/>
    <property type="project" value="UniProtKB-UniRule"/>
</dbReference>
<evidence type="ECO:0000256" key="2">
    <source>
        <dbReference type="ARBA" id="ARBA00022618"/>
    </source>
</evidence>
<comment type="caution">
    <text evidence="8">The sequence shown here is derived from an EMBL/GenBank/DDBJ whole genome shotgun (WGS) entry which is preliminary data.</text>
</comment>
<gene>
    <name evidence="5" type="primary">ftsA</name>
    <name evidence="8" type="ORF">BGX16_2087</name>
</gene>
<dbReference type="Pfam" id="PF14450">
    <property type="entry name" value="FtsA"/>
    <property type="match status" value="1"/>
</dbReference>
<dbReference type="AlphaFoldDB" id="A0A2M9A8L5"/>
<evidence type="ECO:0000256" key="5">
    <source>
        <dbReference type="HAMAP-Rule" id="MF_02033"/>
    </source>
</evidence>
<comment type="function">
    <text evidence="5 6">Cell division protein that is involved in the assembly of the Z ring. May serve as a membrane anchor for the Z ring.</text>
</comment>
<dbReference type="EMBL" id="PGEX01000001">
    <property type="protein sequence ID" value="PJJ42071.1"/>
    <property type="molecule type" value="Genomic_DNA"/>
</dbReference>
<feature type="domain" description="SHS2" evidence="7">
    <location>
        <begin position="17"/>
        <end position="203"/>
    </location>
</feature>
<dbReference type="CDD" id="cd24048">
    <property type="entry name" value="ASKHA_NBD_FtsA"/>
    <property type="match status" value="1"/>
</dbReference>
<evidence type="ECO:0000313" key="8">
    <source>
        <dbReference type="EMBL" id="PJJ42071.1"/>
    </source>
</evidence>
<evidence type="ECO:0000256" key="1">
    <source>
        <dbReference type="ARBA" id="ARBA00022475"/>
    </source>
</evidence>
<keyword evidence="9" id="KW-1185">Reference proteome</keyword>
<comment type="similarity">
    <text evidence="5 6">Belongs to the FtsA/MreB family.</text>
</comment>
<evidence type="ECO:0000313" key="9">
    <source>
        <dbReference type="Proteomes" id="UP000231134"/>
    </source>
</evidence>
<dbReference type="InterPro" id="IPR043129">
    <property type="entry name" value="ATPase_NBD"/>
</dbReference>
<dbReference type="PIRSF" id="PIRSF003101">
    <property type="entry name" value="FtsA"/>
    <property type="match status" value="1"/>
</dbReference>
<dbReference type="Gene3D" id="3.30.420.40">
    <property type="match status" value="1"/>
</dbReference>
<name>A0A2M9A8L5_9BACT</name>
<dbReference type="InterPro" id="IPR003494">
    <property type="entry name" value="SHS2_FtsA"/>
</dbReference>
<dbReference type="GO" id="GO:0043093">
    <property type="term" value="P:FtsZ-dependent cytokinesis"/>
    <property type="evidence" value="ECO:0007669"/>
    <property type="project" value="UniProtKB-UniRule"/>
</dbReference>
<keyword evidence="3 5" id="KW-0472">Membrane</keyword>
<evidence type="ECO:0000256" key="3">
    <source>
        <dbReference type="ARBA" id="ARBA00023136"/>
    </source>
</evidence>
<sequence length="424" mass="45778">MATDEQNIAGIDPNRIIVGLDIGSSKIGVFIGELDDNNKVCIRGLGINQLKKGDANELEATITALTKAVDDAEKLSGVDVKEVYVGIAGSNIRSVASQATIPLREYGGVVTKDVMKRVVEQASQLVQRPVDMDIIHVLPGDYILDEREGIKNPQGMEGNSLSVEVQLVLAQKGIVRNIQKAVEGAGLTVKCLVLEPLADACCVLENEEKELGVAIIDIGATSTDVAVFKDDKVAYTVSFDIAGNAITSDIAFGLTTPIDRAEEIKKEHGTCRRSNLLEDMTVLVPGIGGRPGKNCERKHLAYIIYCRMEEILKKVHDDLEQKGFKGNLGAGIVITGGTSQLEGTQELAEKVFDNTPVRLGAPQKPDAGISDMVRLPTHSTGVGLLYYAALNDQPKERRETRTTKVVDSVSSKLSRLWSALKNYI</sequence>
<dbReference type="SMART" id="SM00842">
    <property type="entry name" value="FtsA"/>
    <property type="match status" value="1"/>
</dbReference>
<keyword evidence="1 5" id="KW-1003">Cell membrane</keyword>
<dbReference type="PANTHER" id="PTHR32432:SF4">
    <property type="entry name" value="CELL DIVISION PROTEIN FTSA"/>
    <property type="match status" value="1"/>
</dbReference>
<dbReference type="InterPro" id="IPR050696">
    <property type="entry name" value="FtsA/MreB"/>
</dbReference>
<dbReference type="InterPro" id="IPR020823">
    <property type="entry name" value="Cell_div_FtsA"/>
</dbReference>
<accession>A0A2M9A8L5</accession>
<evidence type="ECO:0000259" key="7">
    <source>
        <dbReference type="SMART" id="SM00842"/>
    </source>
</evidence>
<dbReference type="SUPFAM" id="SSF53067">
    <property type="entry name" value="Actin-like ATPase domain"/>
    <property type="match status" value="2"/>
</dbReference>
<protein>
    <recommendedName>
        <fullName evidence="5 6">Cell division protein FtsA</fullName>
    </recommendedName>
</protein>
<keyword evidence="2 5" id="KW-0132">Cell division</keyword>
<keyword evidence="4 5" id="KW-0131">Cell cycle</keyword>
<evidence type="ECO:0000256" key="6">
    <source>
        <dbReference type="PIRNR" id="PIRNR003101"/>
    </source>
</evidence>
<dbReference type="Proteomes" id="UP000231134">
    <property type="component" value="Unassembled WGS sequence"/>
</dbReference>
<dbReference type="HAMAP" id="MF_02033">
    <property type="entry name" value="FtsA"/>
    <property type="match status" value="1"/>
</dbReference>
<dbReference type="NCBIfam" id="TIGR01174">
    <property type="entry name" value="ftsA"/>
    <property type="match status" value="1"/>
</dbReference>
<evidence type="ECO:0000256" key="4">
    <source>
        <dbReference type="ARBA" id="ARBA00023306"/>
    </source>
</evidence>
<dbReference type="GO" id="GO:0032153">
    <property type="term" value="C:cell division site"/>
    <property type="evidence" value="ECO:0007669"/>
    <property type="project" value="UniProtKB-UniRule"/>
</dbReference>
<reference evidence="8 9" key="1">
    <citation type="submission" date="2017-11" db="EMBL/GenBank/DDBJ databases">
        <title>Animal gut microbial communities from fecal samples from Wisconsin, USA.</title>
        <authorList>
            <person name="Neumann A."/>
        </authorList>
    </citation>
    <scope>NUCLEOTIDE SEQUENCE [LARGE SCALE GENOMIC DNA]</scope>
    <source>
        <strain evidence="8 9">UWS3</strain>
    </source>
</reference>
<dbReference type="Gene3D" id="3.30.1490.110">
    <property type="match status" value="1"/>
</dbReference>
<dbReference type="PANTHER" id="PTHR32432">
    <property type="entry name" value="CELL DIVISION PROTEIN FTSA-RELATED"/>
    <property type="match status" value="1"/>
</dbReference>
<comment type="subunit">
    <text evidence="5">Self-interacts. Interacts with FtsZ.</text>
</comment>
<organism evidence="8 9">
    <name type="scientific">Hallerella succinigenes</name>
    <dbReference type="NCBI Taxonomy" id="1896222"/>
    <lineage>
        <taxon>Bacteria</taxon>
        <taxon>Pseudomonadati</taxon>
        <taxon>Fibrobacterota</taxon>
        <taxon>Fibrobacteria</taxon>
        <taxon>Fibrobacterales</taxon>
        <taxon>Fibrobacteraceae</taxon>
        <taxon>Hallerella</taxon>
    </lineage>
</organism>
<proteinExistence type="inferred from homology"/>
<comment type="subcellular location">
    <subcellularLocation>
        <location evidence="5">Cell membrane</location>
        <topology evidence="5">Peripheral membrane protein</topology>
        <orientation evidence="5">Cytoplasmic side</orientation>
    </subcellularLocation>
    <text evidence="5">Localizes to the Z ring in an FtsZ-dependent manner. Targeted to the membrane through a conserved C-terminal amphipathic helix.</text>
</comment>
<dbReference type="Pfam" id="PF02491">
    <property type="entry name" value="SHS2_FTSA"/>
    <property type="match status" value="1"/>
</dbReference>